<dbReference type="CDD" id="cd10456">
    <property type="entry name" value="GIY-YIG_UPF0213"/>
    <property type="match status" value="1"/>
</dbReference>
<protein>
    <submittedName>
        <fullName evidence="3">GIY-YIG nuclease family protein</fullName>
    </submittedName>
</protein>
<reference evidence="3 4" key="1">
    <citation type="submission" date="2023-04" db="EMBL/GenBank/DDBJ databases">
        <authorList>
            <person name="Hsu D."/>
        </authorList>
    </citation>
    <scope>NUCLEOTIDE SEQUENCE [LARGE SCALE GENOMIC DNA]</scope>
    <source>
        <strain evidence="3 4">MK1</strain>
    </source>
</reference>
<dbReference type="InterPro" id="IPR035901">
    <property type="entry name" value="GIY-YIG_endonuc_sf"/>
</dbReference>
<dbReference type="KEGG" id="dbc:MFMK1_003522"/>
<dbReference type="Proteomes" id="UP001329915">
    <property type="component" value="Chromosome"/>
</dbReference>
<dbReference type="SMART" id="SM00465">
    <property type="entry name" value="GIYc"/>
    <property type="match status" value="1"/>
</dbReference>
<organism evidence="3 4">
    <name type="scientific">Metallumcola ferriviriculae</name>
    <dbReference type="NCBI Taxonomy" id="3039180"/>
    <lineage>
        <taxon>Bacteria</taxon>
        <taxon>Bacillati</taxon>
        <taxon>Bacillota</taxon>
        <taxon>Clostridia</taxon>
        <taxon>Neomoorellales</taxon>
        <taxon>Desulfitibacteraceae</taxon>
        <taxon>Metallumcola</taxon>
    </lineage>
</organism>
<accession>A0AAU0UTM0</accession>
<dbReference type="PROSITE" id="PS50164">
    <property type="entry name" value="GIY_YIG"/>
    <property type="match status" value="1"/>
</dbReference>
<dbReference type="AlphaFoldDB" id="A0AAU0UTM0"/>
<evidence type="ECO:0000313" key="3">
    <source>
        <dbReference type="EMBL" id="WRO23657.1"/>
    </source>
</evidence>
<dbReference type="SUPFAM" id="SSF82771">
    <property type="entry name" value="GIY-YIG endonuclease"/>
    <property type="match status" value="1"/>
</dbReference>
<dbReference type="PANTHER" id="PTHR34477:SF1">
    <property type="entry name" value="UPF0213 PROTEIN YHBQ"/>
    <property type="match status" value="1"/>
</dbReference>
<gene>
    <name evidence="3" type="ORF">MFMK1_003522</name>
</gene>
<dbReference type="InterPro" id="IPR050190">
    <property type="entry name" value="UPF0213_domain"/>
</dbReference>
<feature type="domain" description="GIY-YIG" evidence="2">
    <location>
        <begin position="2"/>
        <end position="77"/>
    </location>
</feature>
<proteinExistence type="inferred from homology"/>
<dbReference type="EMBL" id="CP121694">
    <property type="protein sequence ID" value="WRO23657.1"/>
    <property type="molecule type" value="Genomic_DNA"/>
</dbReference>
<keyword evidence="4" id="KW-1185">Reference proteome</keyword>
<evidence type="ECO:0000256" key="1">
    <source>
        <dbReference type="ARBA" id="ARBA00007435"/>
    </source>
</evidence>
<dbReference type="Pfam" id="PF01541">
    <property type="entry name" value="GIY-YIG"/>
    <property type="match status" value="1"/>
</dbReference>
<evidence type="ECO:0000313" key="4">
    <source>
        <dbReference type="Proteomes" id="UP001329915"/>
    </source>
</evidence>
<evidence type="ECO:0000259" key="2">
    <source>
        <dbReference type="PROSITE" id="PS50164"/>
    </source>
</evidence>
<sequence length="88" mass="10371">MSNYFVYILKCSDNTYYVGITNNLDGRIDAHNRGKGAKYTRGRVPVELYYFEECSDRSEASKREYQLKKLTRLQKESLVYKAKKQETV</sequence>
<name>A0AAU0UTM0_9FIRM</name>
<dbReference type="RefSeq" id="WP_366923034.1">
    <property type="nucleotide sequence ID" value="NZ_CP121694.1"/>
</dbReference>
<comment type="similarity">
    <text evidence="1">Belongs to the UPF0213 family.</text>
</comment>
<dbReference type="Gene3D" id="3.40.1440.10">
    <property type="entry name" value="GIY-YIG endonuclease"/>
    <property type="match status" value="1"/>
</dbReference>
<dbReference type="PANTHER" id="PTHR34477">
    <property type="entry name" value="UPF0213 PROTEIN YHBQ"/>
    <property type="match status" value="1"/>
</dbReference>
<dbReference type="InterPro" id="IPR000305">
    <property type="entry name" value="GIY-YIG_endonuc"/>
</dbReference>